<accession>A0ABR2W3B5</accession>
<dbReference type="PANTHER" id="PTHR43530">
    <property type="entry name" value="QUEUINE TRNA-RIBOSYLTRANSFERASE CATALYTIC SUBUNIT 1"/>
    <property type="match status" value="1"/>
</dbReference>
<evidence type="ECO:0000256" key="3">
    <source>
        <dbReference type="ARBA" id="ARBA00022694"/>
    </source>
</evidence>
<dbReference type="PANTHER" id="PTHR43530:SF1">
    <property type="entry name" value="QUEUINE TRNA-RIBOSYLTRANSFERASE CATALYTIC SUBUNIT 1"/>
    <property type="match status" value="1"/>
</dbReference>
<keyword evidence="4" id="KW-0479">Metal-binding</keyword>
<evidence type="ECO:0000256" key="5">
    <source>
        <dbReference type="ARBA" id="ARBA00022833"/>
    </source>
</evidence>
<dbReference type="SUPFAM" id="SSF51713">
    <property type="entry name" value="tRNA-guanine transglycosylase"/>
    <property type="match status" value="1"/>
</dbReference>
<name>A0ABR2W3B5_9FUNG</name>
<keyword evidence="5" id="KW-0862">Zinc</keyword>
<evidence type="ECO:0000256" key="6">
    <source>
        <dbReference type="ARBA" id="ARBA00024223"/>
    </source>
</evidence>
<dbReference type="NCBIfam" id="TIGR00430">
    <property type="entry name" value="Q_tRNA_tgt"/>
    <property type="match status" value="1"/>
</dbReference>
<dbReference type="GO" id="GO:0016757">
    <property type="term" value="F:glycosyltransferase activity"/>
    <property type="evidence" value="ECO:0007669"/>
    <property type="project" value="UniProtKB-KW"/>
</dbReference>
<evidence type="ECO:0000256" key="1">
    <source>
        <dbReference type="ARBA" id="ARBA00022676"/>
    </source>
</evidence>
<organism evidence="8 9">
    <name type="scientific">Basidiobolus ranarum</name>
    <dbReference type="NCBI Taxonomy" id="34480"/>
    <lineage>
        <taxon>Eukaryota</taxon>
        <taxon>Fungi</taxon>
        <taxon>Fungi incertae sedis</taxon>
        <taxon>Zoopagomycota</taxon>
        <taxon>Entomophthoromycotina</taxon>
        <taxon>Basidiobolomycetes</taxon>
        <taxon>Basidiobolales</taxon>
        <taxon>Basidiobolaceae</taxon>
        <taxon>Basidiobolus</taxon>
    </lineage>
</organism>
<feature type="domain" description="tRNA-guanine(15) transglycosylase-like" evidence="7">
    <location>
        <begin position="1"/>
        <end position="285"/>
    </location>
</feature>
<dbReference type="Pfam" id="PF01702">
    <property type="entry name" value="TGT"/>
    <property type="match status" value="1"/>
</dbReference>
<evidence type="ECO:0000313" key="8">
    <source>
        <dbReference type="EMBL" id="KAK9718594.1"/>
    </source>
</evidence>
<dbReference type="NCBIfam" id="TIGR00449">
    <property type="entry name" value="tgt_general"/>
    <property type="match status" value="1"/>
</dbReference>
<evidence type="ECO:0000256" key="4">
    <source>
        <dbReference type="ARBA" id="ARBA00022723"/>
    </source>
</evidence>
<sequence length="313" mass="35451">MKWNRGLLTDSGGFQMVSLLHLAEITEEGVQFQNPYDKSLMLLTPEESISLQNSIGADIMMQLDDVVSSLTTGPRLEEAMHRSIRWLDRCIKAHKNPETQNLFAIIQGGLEPELRKYCIKEMVARNLPGYAIGGLSGGEEKDQFWRIVSLCTDYLPDDKPRYCMGVGYAEDLVVCSALGVDMYDCVFPTRTARFGNALLVSGSMNLKNARYADDFTPIDPECPCLTCKNYTRSYLHSIATKETVGCHLLSIHNIAFQMQLMKKVRQSIVEDRFPEFLREFMHTRYKKAGKYPEWIVNALGSVNVELTQLVPDN</sequence>
<protein>
    <recommendedName>
        <fullName evidence="6">tRNA-guanosine(34) queuine transglycosylase</fullName>
        <ecNumber evidence="6">2.4.2.64</ecNumber>
    </recommendedName>
</protein>
<dbReference type="Proteomes" id="UP001479436">
    <property type="component" value="Unassembled WGS sequence"/>
</dbReference>
<keyword evidence="3" id="KW-0819">tRNA processing</keyword>
<dbReference type="EMBL" id="JASJQH010007087">
    <property type="protein sequence ID" value="KAK9718594.1"/>
    <property type="molecule type" value="Genomic_DNA"/>
</dbReference>
<evidence type="ECO:0000256" key="2">
    <source>
        <dbReference type="ARBA" id="ARBA00022679"/>
    </source>
</evidence>
<dbReference type="InterPro" id="IPR036511">
    <property type="entry name" value="TGT-like_sf"/>
</dbReference>
<proteinExistence type="predicted"/>
<reference evidence="8 9" key="1">
    <citation type="submission" date="2023-04" db="EMBL/GenBank/DDBJ databases">
        <title>Genome of Basidiobolus ranarum AG-B5.</title>
        <authorList>
            <person name="Stajich J.E."/>
            <person name="Carter-House D."/>
            <person name="Gryganskyi A."/>
        </authorList>
    </citation>
    <scope>NUCLEOTIDE SEQUENCE [LARGE SCALE GENOMIC DNA]</scope>
    <source>
        <strain evidence="8 9">AG-B5</strain>
    </source>
</reference>
<evidence type="ECO:0000313" key="9">
    <source>
        <dbReference type="Proteomes" id="UP001479436"/>
    </source>
</evidence>
<keyword evidence="2 8" id="KW-0808">Transferase</keyword>
<gene>
    <name evidence="8" type="primary">QTRT1_1</name>
    <name evidence="8" type="ORF">K7432_005395</name>
</gene>
<keyword evidence="1 8" id="KW-0328">Glycosyltransferase</keyword>
<evidence type="ECO:0000259" key="7">
    <source>
        <dbReference type="Pfam" id="PF01702"/>
    </source>
</evidence>
<dbReference type="EC" id="2.4.2.64" evidence="6"/>
<dbReference type="InterPro" id="IPR004803">
    <property type="entry name" value="TGT"/>
</dbReference>
<dbReference type="InterPro" id="IPR002616">
    <property type="entry name" value="tRNA_ribo_trans-like"/>
</dbReference>
<comment type="caution">
    <text evidence="8">The sequence shown here is derived from an EMBL/GenBank/DDBJ whole genome shotgun (WGS) entry which is preliminary data.</text>
</comment>
<keyword evidence="9" id="KW-1185">Reference proteome</keyword>
<dbReference type="Gene3D" id="3.20.20.105">
    <property type="entry name" value="Queuine tRNA-ribosyltransferase-like"/>
    <property type="match status" value="1"/>
</dbReference>